<dbReference type="Pfam" id="PF25954">
    <property type="entry name" value="Beta-barrel_RND_2"/>
    <property type="match status" value="1"/>
</dbReference>
<proteinExistence type="inferred from homology"/>
<dbReference type="InterPro" id="IPR006143">
    <property type="entry name" value="RND_pump_MFP"/>
</dbReference>
<gene>
    <name evidence="7" type="ORF">ACFPN9_25390</name>
</gene>
<accession>A0ABW0P9R3</accession>
<evidence type="ECO:0000259" key="4">
    <source>
        <dbReference type="Pfam" id="PF25919"/>
    </source>
</evidence>
<dbReference type="Gene3D" id="2.40.420.20">
    <property type="match status" value="1"/>
</dbReference>
<sequence length="504" mass="53503">MDQVTPFHAFDPADRGLRGRSTVGRLVRLAFVLATVVGALGTGYTIGKAGWPLPSWAPTWLIPMLGRDEGSAPAGSVVFGGGSDGHPVHPAEHSAAGGLDHLPVRTGGDASARIDQSASHAGHGAAAVGSAEPAKKVLYYRNPMGLPDTSPVPKKDSMGMDYVPVYEGEADDGSIVKVSPGKLQRTGVRSQAVERRVVTRPVRAPASVQLDERRVAVVALRSEGFIEKVEPVTTGARVRKGQPLMRLYSPEIAAASAQYLSLVVQPSSSGPLLADGARRRLENLNVPPDVTAEIERTRKVPLTITWPAPRDGVVLERTAIDGMRAPSGDVLFRIADLSLVWVLADVPEHDLGAVRLGQPVTMRTHALPGRSFTGRVDLIYPQVNKETRTTRVRVEIPNPDGVLLPDMYGDVDIATGSDQPVVAVPDSAVIDTGMRQVVILDKGEGRFEPREVKVGARGNGVVEIRQGVAAGDQVVTAANFLIDAESNLKAALQSMVAASEEKPQ</sequence>
<feature type="domain" description="CusB-like beta-barrel" evidence="5">
    <location>
        <begin position="340"/>
        <end position="415"/>
    </location>
</feature>
<organism evidence="7 8">
    <name type="scientific">Bosea massiliensis</name>
    <dbReference type="NCBI Taxonomy" id="151419"/>
    <lineage>
        <taxon>Bacteria</taxon>
        <taxon>Pseudomonadati</taxon>
        <taxon>Pseudomonadota</taxon>
        <taxon>Alphaproteobacteria</taxon>
        <taxon>Hyphomicrobiales</taxon>
        <taxon>Boseaceae</taxon>
        <taxon>Bosea</taxon>
    </lineage>
</organism>
<evidence type="ECO:0000313" key="8">
    <source>
        <dbReference type="Proteomes" id="UP001596060"/>
    </source>
</evidence>
<dbReference type="PANTHER" id="PTHR30097:SF15">
    <property type="entry name" value="CATION EFFLUX SYSTEM PROTEIN CUSB"/>
    <property type="match status" value="1"/>
</dbReference>
<dbReference type="PANTHER" id="PTHR30097">
    <property type="entry name" value="CATION EFFLUX SYSTEM PROTEIN CUSB"/>
    <property type="match status" value="1"/>
</dbReference>
<dbReference type="Pfam" id="PF25975">
    <property type="entry name" value="CzcB_C"/>
    <property type="match status" value="1"/>
</dbReference>
<evidence type="ECO:0000256" key="3">
    <source>
        <dbReference type="SAM" id="Phobius"/>
    </source>
</evidence>
<dbReference type="Gene3D" id="2.40.30.170">
    <property type="match status" value="1"/>
</dbReference>
<feature type="transmembrane region" description="Helical" evidence="3">
    <location>
        <begin position="26"/>
        <end position="46"/>
    </location>
</feature>
<protein>
    <submittedName>
        <fullName evidence="7">Efflux RND transporter periplasmic adaptor subunit</fullName>
    </submittedName>
</protein>
<dbReference type="NCBIfam" id="TIGR01730">
    <property type="entry name" value="RND_mfp"/>
    <property type="match status" value="1"/>
</dbReference>
<keyword evidence="3" id="KW-0812">Transmembrane</keyword>
<comment type="similarity">
    <text evidence="1">Belongs to the membrane fusion protein (MFP) (TC 8.A.1) family.</text>
</comment>
<keyword evidence="2" id="KW-0813">Transport</keyword>
<evidence type="ECO:0000259" key="6">
    <source>
        <dbReference type="Pfam" id="PF25975"/>
    </source>
</evidence>
<dbReference type="Gene3D" id="2.40.50.100">
    <property type="match status" value="1"/>
</dbReference>
<dbReference type="Proteomes" id="UP001596060">
    <property type="component" value="Unassembled WGS sequence"/>
</dbReference>
<dbReference type="RefSeq" id="WP_066733991.1">
    <property type="nucleotide sequence ID" value="NZ_JBHSLU010000098.1"/>
</dbReference>
<evidence type="ECO:0000259" key="5">
    <source>
        <dbReference type="Pfam" id="PF25954"/>
    </source>
</evidence>
<evidence type="ECO:0000256" key="1">
    <source>
        <dbReference type="ARBA" id="ARBA00009477"/>
    </source>
</evidence>
<reference evidence="8" key="1">
    <citation type="journal article" date="2019" name="Int. J. Syst. Evol. Microbiol.">
        <title>The Global Catalogue of Microorganisms (GCM) 10K type strain sequencing project: providing services to taxonomists for standard genome sequencing and annotation.</title>
        <authorList>
            <consortium name="The Broad Institute Genomics Platform"/>
            <consortium name="The Broad Institute Genome Sequencing Center for Infectious Disease"/>
            <person name="Wu L."/>
            <person name="Ma J."/>
        </authorList>
    </citation>
    <scope>NUCLEOTIDE SEQUENCE [LARGE SCALE GENOMIC DNA]</scope>
    <source>
        <strain evidence="8">CCUG 43117</strain>
    </source>
</reference>
<feature type="domain" description="CzcB-like C-terminal circularly permuted SH3-like" evidence="6">
    <location>
        <begin position="422"/>
        <end position="482"/>
    </location>
</feature>
<dbReference type="InterPro" id="IPR058790">
    <property type="entry name" value="BSH_CusB"/>
</dbReference>
<dbReference type="InterPro" id="IPR051909">
    <property type="entry name" value="MFP_Cation_Efflux"/>
</dbReference>
<dbReference type="SUPFAM" id="SSF111369">
    <property type="entry name" value="HlyD-like secretion proteins"/>
    <property type="match status" value="1"/>
</dbReference>
<dbReference type="Pfam" id="PF25919">
    <property type="entry name" value="BSH_CusB"/>
    <property type="match status" value="1"/>
</dbReference>
<keyword evidence="3" id="KW-0472">Membrane</keyword>
<comment type="caution">
    <text evidence="7">The sequence shown here is derived from an EMBL/GenBank/DDBJ whole genome shotgun (WGS) entry which is preliminary data.</text>
</comment>
<feature type="domain" description="CusB-like barrel-sandwich hybrid" evidence="4">
    <location>
        <begin position="215"/>
        <end position="335"/>
    </location>
</feature>
<name>A0ABW0P9R3_9HYPH</name>
<keyword evidence="3" id="KW-1133">Transmembrane helix</keyword>
<dbReference type="InterPro" id="IPR058649">
    <property type="entry name" value="CzcB_C"/>
</dbReference>
<evidence type="ECO:0000256" key="2">
    <source>
        <dbReference type="ARBA" id="ARBA00022448"/>
    </source>
</evidence>
<dbReference type="EMBL" id="JBHSLU010000098">
    <property type="protein sequence ID" value="MFC5508579.1"/>
    <property type="molecule type" value="Genomic_DNA"/>
</dbReference>
<evidence type="ECO:0000313" key="7">
    <source>
        <dbReference type="EMBL" id="MFC5508579.1"/>
    </source>
</evidence>
<dbReference type="InterPro" id="IPR058792">
    <property type="entry name" value="Beta-barrel_RND_2"/>
</dbReference>
<keyword evidence="8" id="KW-1185">Reference proteome</keyword>